<evidence type="ECO:0000256" key="1">
    <source>
        <dbReference type="ARBA" id="ARBA00022485"/>
    </source>
</evidence>
<protein>
    <submittedName>
        <fullName evidence="14">XPD/Rad3 related DNA helicase</fullName>
    </submittedName>
</protein>
<keyword evidence="3" id="KW-0547">Nucleotide-binding</keyword>
<evidence type="ECO:0000259" key="13">
    <source>
        <dbReference type="PROSITE" id="PS51193"/>
    </source>
</evidence>
<organism evidence="14 15">
    <name type="scientific">Hyperthermus butylicus (strain DSM 5456 / JCM 9403 / PLM1-5)</name>
    <dbReference type="NCBI Taxonomy" id="415426"/>
    <lineage>
        <taxon>Archaea</taxon>
        <taxon>Thermoproteota</taxon>
        <taxon>Thermoprotei</taxon>
        <taxon>Desulfurococcales</taxon>
        <taxon>Pyrodictiaceae</taxon>
        <taxon>Hyperthermus</taxon>
    </lineage>
</organism>
<dbReference type="STRING" id="415426.Hbut_0064"/>
<dbReference type="PANTHER" id="PTHR11472">
    <property type="entry name" value="DNA REPAIR DEAD HELICASE RAD3/XP-D SUBFAMILY MEMBER"/>
    <property type="match status" value="1"/>
</dbReference>
<keyword evidence="11" id="KW-0234">DNA repair</keyword>
<dbReference type="InterPro" id="IPR014013">
    <property type="entry name" value="Helic_SF1/SF2_ATP-bd_DinG/Rad3"/>
</dbReference>
<name>A2BIY0_HYPBU</name>
<proteinExistence type="predicted"/>
<keyword evidence="5" id="KW-0378">Hydrolase</keyword>
<dbReference type="InterPro" id="IPR027417">
    <property type="entry name" value="P-loop_NTPase"/>
</dbReference>
<evidence type="ECO:0000256" key="11">
    <source>
        <dbReference type="ARBA" id="ARBA00023204"/>
    </source>
</evidence>
<dbReference type="InterPro" id="IPR045028">
    <property type="entry name" value="DinG/Rad3-like"/>
</dbReference>
<dbReference type="GO" id="GO:0016818">
    <property type="term" value="F:hydrolase activity, acting on acid anhydrides, in phosphorus-containing anhydrides"/>
    <property type="evidence" value="ECO:0007669"/>
    <property type="project" value="InterPro"/>
</dbReference>
<dbReference type="GO" id="GO:0003678">
    <property type="term" value="F:DNA helicase activity"/>
    <property type="evidence" value="ECO:0007669"/>
    <property type="project" value="InterPro"/>
</dbReference>
<evidence type="ECO:0000256" key="6">
    <source>
        <dbReference type="ARBA" id="ARBA00022806"/>
    </source>
</evidence>
<keyword evidence="10" id="KW-0238">DNA-binding</keyword>
<dbReference type="GO" id="GO:0003677">
    <property type="term" value="F:DNA binding"/>
    <property type="evidence" value="ECO:0007669"/>
    <property type="project" value="UniProtKB-KW"/>
</dbReference>
<dbReference type="PANTHER" id="PTHR11472:SF34">
    <property type="entry name" value="REGULATOR OF TELOMERE ELONGATION HELICASE 1"/>
    <property type="match status" value="1"/>
</dbReference>
<keyword evidence="6 14" id="KW-0347">Helicase</keyword>
<evidence type="ECO:0000256" key="12">
    <source>
        <dbReference type="ARBA" id="ARBA00023235"/>
    </source>
</evidence>
<keyword evidence="2" id="KW-0479">Metal-binding</keyword>
<sequence length="611" mass="68892">MARFPYAKPRRGQLEAARAIVSTVREGGVFVLSAPTGFGKTSTIIYGLLEAGVERILYVVRTRNEIAPVLRELRRFGVERYSFLYSARRMCPLLAGEQLATEDFWETCRLLRLRGECMYHENLVEVSEETVEAIVTSIGESKPSEVVAALRNAGLCPFFSLRLASTRAAITVATYPYLFREDIFTSVFEPLTYGDFVVVVDEAHSLLTIQSMLEARLTLETLRAALDEIEEYGLPGELTVALKKLLDMLSSSTAPRMAMKRLEKNKIRDILAEPDLWLDAAQEVRAAKLRERLEQGAPVKLSVALTRVANFAAMVFREDTGVYLRKENGRRVLIALPVEPCSVTEKPLNEAKAVILSSGTMPASSILRDVLCIRKPMKVYEVELLHGHIFPPENIYTVLALEITSRYTSRSREMYARYAEYIAETFRAVRNAVLIVYPSYEFMEAILSHLKHLLSGEPMVVEGRDTSIEQVEEYVRRHGHVAIHAVAGGKLTEGIEIVENGESLIKTVFVAGVPYPQPDDYVADQYEVLAKRMGTTEAKTFLYDYTAAVKTRQAVGRVRRSEKDRALIILGDVRFARRRLREYLRLRIDAYAATLEDYVARVRAAAEKLKV</sequence>
<dbReference type="HOGENOM" id="CLU_006515_9_0_2"/>
<dbReference type="KEGG" id="hbu:Hbut_0064"/>
<keyword evidence="8" id="KW-0408">Iron</keyword>
<dbReference type="GeneID" id="4782082"/>
<reference evidence="14 15" key="1">
    <citation type="journal article" date="2007" name="Archaea">
        <title>The genome of Hyperthermus butylicus: a sulfur-reducing, peptide fermenting, neutrophilic Crenarchaeote growing up to 108 degrees C.</title>
        <authorList>
            <person name="Brugger K."/>
            <person name="Chen L."/>
            <person name="Stark M."/>
            <person name="Zibat A."/>
            <person name="Redder P."/>
            <person name="Ruepp A."/>
            <person name="Awayez M."/>
            <person name="She Q."/>
            <person name="Garrett R.A."/>
            <person name="Klenk H.P."/>
        </authorList>
    </citation>
    <scope>NUCLEOTIDE SEQUENCE [LARGE SCALE GENOMIC DNA]</scope>
    <source>
        <strain evidence="15">DSM 5456 / JCM 9403 / PLM1-5</strain>
    </source>
</reference>
<dbReference type="SMART" id="SM00488">
    <property type="entry name" value="DEXDc2"/>
    <property type="match status" value="1"/>
</dbReference>
<evidence type="ECO:0000256" key="2">
    <source>
        <dbReference type="ARBA" id="ARBA00022723"/>
    </source>
</evidence>
<dbReference type="Pfam" id="PF13307">
    <property type="entry name" value="Helicase_C_2"/>
    <property type="match status" value="1"/>
</dbReference>
<evidence type="ECO:0000256" key="5">
    <source>
        <dbReference type="ARBA" id="ARBA00022801"/>
    </source>
</evidence>
<dbReference type="Gene3D" id="3.40.50.300">
    <property type="entry name" value="P-loop containing nucleotide triphosphate hydrolases"/>
    <property type="match status" value="2"/>
</dbReference>
<dbReference type="GO" id="GO:0051539">
    <property type="term" value="F:4 iron, 4 sulfur cluster binding"/>
    <property type="evidence" value="ECO:0007669"/>
    <property type="project" value="UniProtKB-KW"/>
</dbReference>
<dbReference type="SMART" id="SM00487">
    <property type="entry name" value="DEXDc"/>
    <property type="match status" value="1"/>
</dbReference>
<dbReference type="SMART" id="SM00491">
    <property type="entry name" value="HELICc2"/>
    <property type="match status" value="1"/>
</dbReference>
<dbReference type="InterPro" id="IPR014001">
    <property type="entry name" value="Helicase_ATP-bd"/>
</dbReference>
<evidence type="ECO:0000256" key="7">
    <source>
        <dbReference type="ARBA" id="ARBA00022840"/>
    </source>
</evidence>
<keyword evidence="12" id="KW-0413">Isomerase</keyword>
<evidence type="ECO:0000256" key="8">
    <source>
        <dbReference type="ARBA" id="ARBA00023004"/>
    </source>
</evidence>
<keyword evidence="9" id="KW-0411">Iron-sulfur</keyword>
<evidence type="ECO:0000313" key="15">
    <source>
        <dbReference type="Proteomes" id="UP000002593"/>
    </source>
</evidence>
<evidence type="ECO:0000256" key="3">
    <source>
        <dbReference type="ARBA" id="ARBA00022741"/>
    </source>
</evidence>
<keyword evidence="4" id="KW-0227">DNA damage</keyword>
<dbReference type="EnsemblBacteria" id="ABM79941">
    <property type="protein sequence ID" value="ABM79941"/>
    <property type="gene ID" value="Hbut_0064"/>
</dbReference>
<keyword evidence="1" id="KW-0004">4Fe-4S</keyword>
<dbReference type="InterPro" id="IPR006555">
    <property type="entry name" value="ATP-dep_Helicase_C"/>
</dbReference>
<dbReference type="GO" id="GO:0005524">
    <property type="term" value="F:ATP binding"/>
    <property type="evidence" value="ECO:0007669"/>
    <property type="project" value="UniProtKB-KW"/>
</dbReference>
<evidence type="ECO:0000313" key="14">
    <source>
        <dbReference type="EMBL" id="ABM79941.1"/>
    </source>
</evidence>
<dbReference type="InterPro" id="IPR010614">
    <property type="entry name" value="RAD3-like_helicase_DEAD"/>
</dbReference>
<feature type="domain" description="Helicase ATP-binding" evidence="13">
    <location>
        <begin position="1"/>
        <end position="248"/>
    </location>
</feature>
<dbReference type="Proteomes" id="UP000002593">
    <property type="component" value="Chromosome"/>
</dbReference>
<dbReference type="eggNOG" id="arCOG00770">
    <property type="taxonomic scope" value="Archaea"/>
</dbReference>
<dbReference type="GO" id="GO:0006281">
    <property type="term" value="P:DNA repair"/>
    <property type="evidence" value="ECO:0007669"/>
    <property type="project" value="UniProtKB-KW"/>
</dbReference>
<accession>A2BIY0</accession>
<keyword evidence="7" id="KW-0067">ATP-binding</keyword>
<evidence type="ECO:0000256" key="10">
    <source>
        <dbReference type="ARBA" id="ARBA00023125"/>
    </source>
</evidence>
<dbReference type="OrthoDB" id="27512at2157"/>
<dbReference type="Gene3D" id="1.10.275.30">
    <property type="match status" value="1"/>
</dbReference>
<dbReference type="SUPFAM" id="SSF52540">
    <property type="entry name" value="P-loop containing nucleoside triphosphate hydrolases"/>
    <property type="match status" value="2"/>
</dbReference>
<gene>
    <name evidence="14" type="ordered locus">Hbut_0064</name>
</gene>
<dbReference type="RefSeq" id="WP_011821258.1">
    <property type="nucleotide sequence ID" value="NC_008818.1"/>
</dbReference>
<evidence type="ECO:0000256" key="4">
    <source>
        <dbReference type="ARBA" id="ARBA00022763"/>
    </source>
</evidence>
<dbReference type="InterPro" id="IPR006554">
    <property type="entry name" value="Helicase-like_DEXD_c2"/>
</dbReference>
<dbReference type="AlphaFoldDB" id="A2BIY0"/>
<dbReference type="PROSITE" id="PS51193">
    <property type="entry name" value="HELICASE_ATP_BIND_2"/>
    <property type="match status" value="1"/>
</dbReference>
<dbReference type="Pfam" id="PF06733">
    <property type="entry name" value="DEAD_2"/>
    <property type="match status" value="1"/>
</dbReference>
<dbReference type="GO" id="GO:0046872">
    <property type="term" value="F:metal ion binding"/>
    <property type="evidence" value="ECO:0007669"/>
    <property type="project" value="UniProtKB-KW"/>
</dbReference>
<evidence type="ECO:0000256" key="9">
    <source>
        <dbReference type="ARBA" id="ARBA00023014"/>
    </source>
</evidence>
<dbReference type="EMBL" id="CP000493">
    <property type="protein sequence ID" value="ABM79941.1"/>
    <property type="molecule type" value="Genomic_DNA"/>
</dbReference>
<keyword evidence="15" id="KW-1185">Reference proteome</keyword>